<protein>
    <submittedName>
        <fullName evidence="2">Sialidase family protein</fullName>
    </submittedName>
</protein>
<dbReference type="SUPFAM" id="SSF50939">
    <property type="entry name" value="Sialidases"/>
    <property type="match status" value="1"/>
</dbReference>
<dbReference type="AlphaFoldDB" id="A0AAU7LUZ3"/>
<proteinExistence type="predicted"/>
<organism evidence="2">
    <name type="scientific">Polaromonas hydrogenivorans</name>
    <dbReference type="NCBI Taxonomy" id="335476"/>
    <lineage>
        <taxon>Bacteria</taxon>
        <taxon>Pseudomonadati</taxon>
        <taxon>Pseudomonadota</taxon>
        <taxon>Betaproteobacteria</taxon>
        <taxon>Burkholderiales</taxon>
        <taxon>Comamonadaceae</taxon>
        <taxon>Polaromonas</taxon>
    </lineage>
</organism>
<sequence>MNLMAALVLLGIFLMAGWKTANRLPASDFLPLPQQTDASAKALRVTQAVGPTASLPPPQQSPDGRFHFDARFASSAPGQAVHAASIVELRDGRLRAVWFSGSREGAGDVVIKTSVMEPASLRWSEETTLLDRQHLQQGLWRYVKKIGNPVIARMPDDSLVLWMVNVSVGGWAGSSITWLRSTDDGMSWSLPRRLVTSPFLNISTLAKGAPIFYQDGQIGLPVYHEFVTKFAEILRISPEGQVLDKTRIPRSQTSLQPVVLVSSARQAQIYMRSGHSTAVMASETVDAGKTWSATHATAWPNPDSALAGVVAATGQQWLALNPKPKNREMLALLQTSAAGSFEGAIPWIVESSPTPETRLSISDYERLLGDELQKQGASQAQIQADVASAKRQLCGSATCLQEFSYPYLLQSRDGYLHLVYTWHRSRIKHVRLDPRQVLQPDATRHAASAAH</sequence>
<dbReference type="PANTHER" id="PTHR43752:SF2">
    <property type="entry name" value="BNR_ASP-BOX REPEAT FAMILY PROTEIN"/>
    <property type="match status" value="1"/>
</dbReference>
<evidence type="ECO:0000259" key="1">
    <source>
        <dbReference type="Pfam" id="PF13088"/>
    </source>
</evidence>
<dbReference type="EMBL" id="CP157675">
    <property type="protein sequence ID" value="XBP71268.1"/>
    <property type="molecule type" value="Genomic_DNA"/>
</dbReference>
<accession>A0AAU7LUZ3</accession>
<dbReference type="RefSeq" id="WP_349280657.1">
    <property type="nucleotide sequence ID" value="NZ_CBCSCU010000017.1"/>
</dbReference>
<gene>
    <name evidence="2" type="ORF">ABLV49_05545</name>
</gene>
<dbReference type="Gene3D" id="2.120.10.10">
    <property type="match status" value="1"/>
</dbReference>
<reference evidence="2" key="1">
    <citation type="submission" date="2024-05" db="EMBL/GenBank/DDBJ databases">
        <authorList>
            <person name="Bunk B."/>
            <person name="Swiderski J."/>
            <person name="Sproer C."/>
            <person name="Thiel V."/>
        </authorList>
    </citation>
    <scope>NUCLEOTIDE SEQUENCE</scope>
    <source>
        <strain evidence="2">DSM 17735</strain>
    </source>
</reference>
<feature type="domain" description="Sialidase" evidence="1">
    <location>
        <begin position="92"/>
        <end position="418"/>
    </location>
</feature>
<dbReference type="PANTHER" id="PTHR43752">
    <property type="entry name" value="BNR/ASP-BOX REPEAT FAMILY PROTEIN"/>
    <property type="match status" value="1"/>
</dbReference>
<dbReference type="InterPro" id="IPR036278">
    <property type="entry name" value="Sialidase_sf"/>
</dbReference>
<dbReference type="CDD" id="cd15482">
    <property type="entry name" value="Sialidase_non-viral"/>
    <property type="match status" value="1"/>
</dbReference>
<evidence type="ECO:0000313" key="2">
    <source>
        <dbReference type="EMBL" id="XBP71268.1"/>
    </source>
</evidence>
<name>A0AAU7LUZ3_9BURK</name>
<dbReference type="Pfam" id="PF13088">
    <property type="entry name" value="BNR_2"/>
    <property type="match status" value="1"/>
</dbReference>
<dbReference type="InterPro" id="IPR011040">
    <property type="entry name" value="Sialidase"/>
</dbReference>